<reference evidence="2 3" key="1">
    <citation type="submission" date="2018-09" db="EMBL/GenBank/DDBJ databases">
        <title>YIM 75507 draft genome.</title>
        <authorList>
            <person name="Tang S."/>
            <person name="Feng Y."/>
        </authorList>
    </citation>
    <scope>NUCLEOTIDE SEQUENCE [LARGE SCALE GENOMIC DNA]</scope>
    <source>
        <strain evidence="2 3">YIM 75507</strain>
    </source>
</reference>
<name>A0A3A4AVG8_9ACTN</name>
<gene>
    <name evidence="2" type="ORF">D5H75_07115</name>
</gene>
<comment type="caution">
    <text evidence="2">The sequence shown here is derived from an EMBL/GenBank/DDBJ whole genome shotgun (WGS) entry which is preliminary data.</text>
</comment>
<evidence type="ECO:0000313" key="3">
    <source>
        <dbReference type="Proteomes" id="UP000265768"/>
    </source>
</evidence>
<dbReference type="AlphaFoldDB" id="A0A3A4AVG8"/>
<protein>
    <submittedName>
        <fullName evidence="2">Lamin tail domain-containing protein</fullName>
    </submittedName>
</protein>
<accession>A0A3A4AVG8</accession>
<dbReference type="InterPro" id="IPR001322">
    <property type="entry name" value="Lamin_tail_dom"/>
</dbReference>
<dbReference type="InterPro" id="IPR036415">
    <property type="entry name" value="Lamin_tail_dom_sf"/>
</dbReference>
<evidence type="ECO:0000313" key="2">
    <source>
        <dbReference type="EMBL" id="RJL34230.1"/>
    </source>
</evidence>
<dbReference type="Proteomes" id="UP000265768">
    <property type="component" value="Unassembled WGS sequence"/>
</dbReference>
<sequence length="228" mass="25314">MPGRAKWCPVRAETSPGLIPQNRMSSPGLITSSNTRSRAASSCSRFTHRRIRINNYCLERTLRPIWSARPSRDLFYGLESYMRVTRILVAAGLLAAPMLAAQPALAAPSPVQFTRIQYDSPGKDSSKNTAGEYVTVKNVSKKPVTLTNWTLRDETGFTYKFGKITLKPGKSLVVSSGVGRNSATKVYWGRKQHVWNNDGDTATLRTNKGKTADTCGWKRLKPGYVNCR</sequence>
<keyword evidence="3" id="KW-1185">Reference proteome</keyword>
<feature type="domain" description="LTD" evidence="1">
    <location>
        <begin position="101"/>
        <end position="219"/>
    </location>
</feature>
<dbReference type="Gene3D" id="2.60.40.1260">
    <property type="entry name" value="Lamin Tail domain"/>
    <property type="match status" value="1"/>
</dbReference>
<dbReference type="Pfam" id="PF00932">
    <property type="entry name" value="LTD"/>
    <property type="match status" value="1"/>
</dbReference>
<proteinExistence type="predicted"/>
<evidence type="ECO:0000259" key="1">
    <source>
        <dbReference type="PROSITE" id="PS51841"/>
    </source>
</evidence>
<dbReference type="PROSITE" id="PS51841">
    <property type="entry name" value="LTD"/>
    <property type="match status" value="1"/>
</dbReference>
<dbReference type="SUPFAM" id="SSF74853">
    <property type="entry name" value="Lamin A/C globular tail domain"/>
    <property type="match status" value="1"/>
</dbReference>
<dbReference type="EMBL" id="QZEY01000002">
    <property type="protein sequence ID" value="RJL34230.1"/>
    <property type="molecule type" value="Genomic_DNA"/>
</dbReference>
<organism evidence="2 3">
    <name type="scientific">Bailinhaonella thermotolerans</name>
    <dbReference type="NCBI Taxonomy" id="1070861"/>
    <lineage>
        <taxon>Bacteria</taxon>
        <taxon>Bacillati</taxon>
        <taxon>Actinomycetota</taxon>
        <taxon>Actinomycetes</taxon>
        <taxon>Streptosporangiales</taxon>
        <taxon>Streptosporangiaceae</taxon>
        <taxon>Bailinhaonella</taxon>
    </lineage>
</organism>